<dbReference type="Proteomes" id="UP001228905">
    <property type="component" value="Unassembled WGS sequence"/>
</dbReference>
<keyword evidence="3" id="KW-1185">Reference proteome</keyword>
<organism evidence="2 3">
    <name type="scientific">Caulobacter ginsengisoli</name>
    <dbReference type="NCBI Taxonomy" id="400775"/>
    <lineage>
        <taxon>Bacteria</taxon>
        <taxon>Pseudomonadati</taxon>
        <taxon>Pseudomonadota</taxon>
        <taxon>Alphaproteobacteria</taxon>
        <taxon>Caulobacterales</taxon>
        <taxon>Caulobacteraceae</taxon>
        <taxon>Caulobacter</taxon>
    </lineage>
</organism>
<evidence type="ECO:0000313" key="3">
    <source>
        <dbReference type="Proteomes" id="UP001228905"/>
    </source>
</evidence>
<proteinExistence type="predicted"/>
<evidence type="ECO:0000256" key="1">
    <source>
        <dbReference type="SAM" id="SignalP"/>
    </source>
</evidence>
<dbReference type="EMBL" id="JAUSVS010000001">
    <property type="protein sequence ID" value="MDQ0462410.1"/>
    <property type="molecule type" value="Genomic_DNA"/>
</dbReference>
<evidence type="ECO:0000313" key="2">
    <source>
        <dbReference type="EMBL" id="MDQ0462410.1"/>
    </source>
</evidence>
<feature type="signal peptide" evidence="1">
    <location>
        <begin position="1"/>
        <end position="23"/>
    </location>
</feature>
<reference evidence="2 3" key="1">
    <citation type="submission" date="2023-07" db="EMBL/GenBank/DDBJ databases">
        <title>Genomic Encyclopedia of Type Strains, Phase IV (KMG-IV): sequencing the most valuable type-strain genomes for metagenomic binning, comparative biology and taxonomic classification.</title>
        <authorList>
            <person name="Goeker M."/>
        </authorList>
    </citation>
    <scope>NUCLEOTIDE SEQUENCE [LARGE SCALE GENOMIC DNA]</scope>
    <source>
        <strain evidence="2 3">DSM 18695</strain>
    </source>
</reference>
<keyword evidence="1" id="KW-0732">Signal</keyword>
<gene>
    <name evidence="2" type="ORF">QO010_000158</name>
</gene>
<comment type="caution">
    <text evidence="2">The sequence shown here is derived from an EMBL/GenBank/DDBJ whole genome shotgun (WGS) entry which is preliminary data.</text>
</comment>
<sequence length="138" mass="14281">MTRAVLSGVLGAALFGVVQVAVASPQPKSIVVGPAPPAWNEATTVTQAGTFVCGGATAEYSFTIQAKVGITALSASVSGRPVAAAELERVKREINAHPGFDFVSFNCNDRSYVFQFNRYGAEGQADWSASIQGSLPGS</sequence>
<accession>A0ABU0IK72</accession>
<protein>
    <submittedName>
        <fullName evidence="2">Uncharacterized protein</fullName>
    </submittedName>
</protein>
<feature type="chain" id="PRO_5047374963" evidence="1">
    <location>
        <begin position="24"/>
        <end position="138"/>
    </location>
</feature>
<dbReference type="RefSeq" id="WP_307344700.1">
    <property type="nucleotide sequence ID" value="NZ_JAUSVS010000001.1"/>
</dbReference>
<name>A0ABU0IK72_9CAUL</name>